<sequence>MDAEVGAEAAPGGMGARGARPPNIRASKSTTTTGGRRRCMSSPSSELEGEQGESLIYCDLLNLEEVLTSTAATLVPADQRSLS</sequence>
<reference evidence="1 2" key="1">
    <citation type="journal article" date="2022" name="Hortic Res">
        <title>A haplotype resolved chromosomal level avocado genome allows analysis of novel avocado genes.</title>
        <authorList>
            <person name="Nath O."/>
            <person name="Fletcher S.J."/>
            <person name="Hayward A."/>
            <person name="Shaw L.M."/>
            <person name="Masouleh A.K."/>
            <person name="Furtado A."/>
            <person name="Henry R.J."/>
            <person name="Mitter N."/>
        </authorList>
    </citation>
    <scope>NUCLEOTIDE SEQUENCE [LARGE SCALE GENOMIC DNA]</scope>
    <source>
        <strain evidence="2">cv. Hass</strain>
    </source>
</reference>
<keyword evidence="2" id="KW-1185">Reference proteome</keyword>
<gene>
    <name evidence="1" type="ORF">MRB53_005620</name>
</gene>
<evidence type="ECO:0000313" key="1">
    <source>
        <dbReference type="EMBL" id="KAJ8643872.1"/>
    </source>
</evidence>
<organism evidence="1 2">
    <name type="scientific">Persea americana</name>
    <name type="common">Avocado</name>
    <dbReference type="NCBI Taxonomy" id="3435"/>
    <lineage>
        <taxon>Eukaryota</taxon>
        <taxon>Viridiplantae</taxon>
        <taxon>Streptophyta</taxon>
        <taxon>Embryophyta</taxon>
        <taxon>Tracheophyta</taxon>
        <taxon>Spermatophyta</taxon>
        <taxon>Magnoliopsida</taxon>
        <taxon>Magnoliidae</taxon>
        <taxon>Laurales</taxon>
        <taxon>Lauraceae</taxon>
        <taxon>Persea</taxon>
    </lineage>
</organism>
<accession>A0ACC2MDJ9</accession>
<dbReference type="EMBL" id="CM056810">
    <property type="protein sequence ID" value="KAJ8643872.1"/>
    <property type="molecule type" value="Genomic_DNA"/>
</dbReference>
<proteinExistence type="predicted"/>
<protein>
    <submittedName>
        <fullName evidence="1">Uncharacterized protein</fullName>
    </submittedName>
</protein>
<evidence type="ECO:0000313" key="2">
    <source>
        <dbReference type="Proteomes" id="UP001234297"/>
    </source>
</evidence>
<comment type="caution">
    <text evidence="1">The sequence shown here is derived from an EMBL/GenBank/DDBJ whole genome shotgun (WGS) entry which is preliminary data.</text>
</comment>
<dbReference type="Proteomes" id="UP001234297">
    <property type="component" value="Chromosome 2"/>
</dbReference>
<name>A0ACC2MDJ9_PERAE</name>